<evidence type="ECO:0000313" key="2">
    <source>
        <dbReference type="EMBL" id="SHE72912.1"/>
    </source>
</evidence>
<gene>
    <name evidence="2" type="ORF">SAMN05443638_10941</name>
</gene>
<keyword evidence="1" id="KW-0472">Membrane</keyword>
<evidence type="ECO:0000256" key="1">
    <source>
        <dbReference type="SAM" id="Phobius"/>
    </source>
</evidence>
<name>A0A1M4VW03_9CLOT</name>
<dbReference type="AlphaFoldDB" id="A0A1M4VW03"/>
<accession>A0A1M4VW03</accession>
<dbReference type="Proteomes" id="UP000184035">
    <property type="component" value="Unassembled WGS sequence"/>
</dbReference>
<sequence>MNNTLRSIIVIGISILLVFLAISLFVWFIPVIIVGILIVTVYVYIKNSIYKRKHKRKESDTVYEENFNSNIDDEYENHKVVDVDYEDIDNKK</sequence>
<protein>
    <submittedName>
        <fullName evidence="2">Uncharacterized protein</fullName>
    </submittedName>
</protein>
<dbReference type="RefSeq" id="WP_072895021.1">
    <property type="nucleotide sequence ID" value="NZ_FQVM01000009.1"/>
</dbReference>
<keyword evidence="1" id="KW-1133">Transmembrane helix</keyword>
<dbReference type="STRING" id="1533.SAMN05443638_10941"/>
<proteinExistence type="predicted"/>
<reference evidence="2 3" key="1">
    <citation type="submission" date="2016-11" db="EMBL/GenBank/DDBJ databases">
        <authorList>
            <person name="Jaros S."/>
            <person name="Januszkiewicz K."/>
            <person name="Wedrychowicz H."/>
        </authorList>
    </citation>
    <scope>NUCLEOTIDE SEQUENCE [LARGE SCALE GENOMIC DNA]</scope>
    <source>
        <strain evidence="2 3">DSM 2631</strain>
    </source>
</reference>
<keyword evidence="3" id="KW-1185">Reference proteome</keyword>
<dbReference type="EMBL" id="FQVM01000009">
    <property type="protein sequence ID" value="SHE72912.1"/>
    <property type="molecule type" value="Genomic_DNA"/>
</dbReference>
<keyword evidence="1" id="KW-0812">Transmembrane</keyword>
<evidence type="ECO:0000313" key="3">
    <source>
        <dbReference type="Proteomes" id="UP000184035"/>
    </source>
</evidence>
<feature type="transmembrane region" description="Helical" evidence="1">
    <location>
        <begin position="12"/>
        <end position="45"/>
    </location>
</feature>
<organism evidence="2 3">
    <name type="scientific">Clostridium fallax</name>
    <dbReference type="NCBI Taxonomy" id="1533"/>
    <lineage>
        <taxon>Bacteria</taxon>
        <taxon>Bacillati</taxon>
        <taxon>Bacillota</taxon>
        <taxon>Clostridia</taxon>
        <taxon>Eubacteriales</taxon>
        <taxon>Clostridiaceae</taxon>
        <taxon>Clostridium</taxon>
    </lineage>
</organism>